<sequence>MGRENATSTGPAKAATFTWSSAITRGRTGVPSGRATRDGTSRSPLTHELHDSDEVIYQKISQHPGYLARAEATDGARGTPFDLDRGDWGEFVVPTWYGKGRTTETTTLAVPLSLWTDLRPAFGATYTGLHREALNRRYDWSERTGHPAYVFW</sequence>
<feature type="compositionally biased region" description="Polar residues" evidence="1">
    <location>
        <begin position="1"/>
        <end position="10"/>
    </location>
</feature>
<evidence type="ECO:0000259" key="2">
    <source>
        <dbReference type="Pfam" id="PF11695"/>
    </source>
</evidence>
<name>A0A401VZJ1_STREY</name>
<dbReference type="AlphaFoldDB" id="A0A401VZJ1"/>
<dbReference type="InterPro" id="IPR021708">
    <property type="entry name" value="DUF3291"/>
</dbReference>
<gene>
    <name evidence="3" type="ORF">GKJPGBOP_02162</name>
</gene>
<feature type="region of interest" description="Disordered" evidence="1">
    <location>
        <begin position="1"/>
        <end position="48"/>
    </location>
</feature>
<dbReference type="EMBL" id="BHZD01000001">
    <property type="protein sequence ID" value="GCD42498.1"/>
    <property type="molecule type" value="Genomic_DNA"/>
</dbReference>
<comment type="caution">
    <text evidence="3">The sequence shown here is derived from an EMBL/GenBank/DDBJ whole genome shotgun (WGS) entry which is preliminary data.</text>
</comment>
<dbReference type="Proteomes" id="UP000286746">
    <property type="component" value="Unassembled WGS sequence"/>
</dbReference>
<evidence type="ECO:0000256" key="1">
    <source>
        <dbReference type="SAM" id="MobiDB-lite"/>
    </source>
</evidence>
<evidence type="ECO:0000313" key="3">
    <source>
        <dbReference type="EMBL" id="GCD42498.1"/>
    </source>
</evidence>
<feature type="domain" description="DUF3291" evidence="2">
    <location>
        <begin position="41"/>
        <end position="152"/>
    </location>
</feature>
<dbReference type="Pfam" id="PF11695">
    <property type="entry name" value="DUF3291"/>
    <property type="match status" value="1"/>
</dbReference>
<proteinExistence type="predicted"/>
<accession>A0A401VZJ1</accession>
<keyword evidence="4" id="KW-1185">Reference proteome</keyword>
<reference evidence="3 4" key="1">
    <citation type="submission" date="2018-11" db="EMBL/GenBank/DDBJ databases">
        <title>Whole genome sequence of Streptomyces paromomycinus NBRC 15454(T).</title>
        <authorList>
            <person name="Komaki H."/>
            <person name="Tamura T."/>
        </authorList>
    </citation>
    <scope>NUCLEOTIDE SEQUENCE [LARGE SCALE GENOMIC DNA]</scope>
    <source>
        <strain evidence="3 4">NBRC 15454</strain>
    </source>
</reference>
<evidence type="ECO:0000313" key="4">
    <source>
        <dbReference type="Proteomes" id="UP000286746"/>
    </source>
</evidence>
<protein>
    <recommendedName>
        <fullName evidence="2">DUF3291 domain-containing protein</fullName>
    </recommendedName>
</protein>
<organism evidence="3 4">
    <name type="scientific">Streptomyces paromomycinus</name>
    <name type="common">Streptomyces rimosus subsp. paromomycinus</name>
    <dbReference type="NCBI Taxonomy" id="92743"/>
    <lineage>
        <taxon>Bacteria</taxon>
        <taxon>Bacillati</taxon>
        <taxon>Actinomycetota</taxon>
        <taxon>Actinomycetes</taxon>
        <taxon>Kitasatosporales</taxon>
        <taxon>Streptomycetaceae</taxon>
        <taxon>Streptomyces</taxon>
    </lineage>
</organism>
<feature type="compositionally biased region" description="Basic and acidic residues" evidence="1">
    <location>
        <begin position="35"/>
        <end position="48"/>
    </location>
</feature>